<dbReference type="PANTHER" id="PTHR43798:SF31">
    <property type="entry name" value="AB HYDROLASE SUPERFAMILY PROTEIN YCLE"/>
    <property type="match status" value="1"/>
</dbReference>
<proteinExistence type="predicted"/>
<gene>
    <name evidence="3" type="ORF">HBA54_24415</name>
</gene>
<dbReference type="GO" id="GO:0016787">
    <property type="term" value="F:hydrolase activity"/>
    <property type="evidence" value="ECO:0007669"/>
    <property type="project" value="UniProtKB-KW"/>
</dbReference>
<dbReference type="PANTHER" id="PTHR43798">
    <property type="entry name" value="MONOACYLGLYCEROL LIPASE"/>
    <property type="match status" value="1"/>
</dbReference>
<reference evidence="3" key="1">
    <citation type="submission" date="2020-03" db="EMBL/GenBank/DDBJ databases">
        <title>Genome of Pelagibius litoralis DSM 21314T.</title>
        <authorList>
            <person name="Wang G."/>
        </authorList>
    </citation>
    <scope>NUCLEOTIDE SEQUENCE</scope>
    <source>
        <strain evidence="3">DSM 21314</strain>
    </source>
</reference>
<dbReference type="EMBL" id="JAAQPH010000025">
    <property type="protein sequence ID" value="NIA71743.1"/>
    <property type="molecule type" value="Genomic_DNA"/>
</dbReference>
<feature type="domain" description="AB hydrolase-1" evidence="2">
    <location>
        <begin position="25"/>
        <end position="262"/>
    </location>
</feature>
<dbReference type="AlphaFoldDB" id="A0A967KAP2"/>
<keyword evidence="4" id="KW-1185">Reference proteome</keyword>
<dbReference type="Proteomes" id="UP000761264">
    <property type="component" value="Unassembled WGS sequence"/>
</dbReference>
<dbReference type="InterPro" id="IPR029058">
    <property type="entry name" value="AB_hydrolase_fold"/>
</dbReference>
<dbReference type="PRINTS" id="PR00111">
    <property type="entry name" value="ABHYDROLASE"/>
</dbReference>
<sequence length="272" mass="29378">MVKDFSLVSGKATLSGVEAGEGPALVFLHAGVADRRMWQDQIAAFAGSHRVIAYDRRGFGETRYEAETFSHVDDLLAVLDQQGITSAVLVGCSQGGRIAIDFTLTHPGRVGGLFLVAPSVTGAPRTEDFPPAVEAVLELLEEAEEEEDLDRINLLEAWLWLDGPASEEGRVGGPARDLFLVMNDRALHAPDPGRETNPAAFPVAYSRLADLGVPAQVVWGDADFPHLQQRCVHVVQAMPQALGTVIPGTAHLPNMEQPETFNGHLREFLEGL</sequence>
<dbReference type="PRINTS" id="PR00412">
    <property type="entry name" value="EPOXHYDRLASE"/>
</dbReference>
<keyword evidence="1 3" id="KW-0378">Hydrolase</keyword>
<accession>A0A967KAP2</accession>
<evidence type="ECO:0000259" key="2">
    <source>
        <dbReference type="Pfam" id="PF12697"/>
    </source>
</evidence>
<dbReference type="InterPro" id="IPR050266">
    <property type="entry name" value="AB_hydrolase_sf"/>
</dbReference>
<dbReference type="InterPro" id="IPR000639">
    <property type="entry name" value="Epox_hydrolase-like"/>
</dbReference>
<organism evidence="3 4">
    <name type="scientific">Pelagibius litoralis</name>
    <dbReference type="NCBI Taxonomy" id="374515"/>
    <lineage>
        <taxon>Bacteria</taxon>
        <taxon>Pseudomonadati</taxon>
        <taxon>Pseudomonadota</taxon>
        <taxon>Alphaproteobacteria</taxon>
        <taxon>Rhodospirillales</taxon>
        <taxon>Rhodovibrionaceae</taxon>
        <taxon>Pelagibius</taxon>
    </lineage>
</organism>
<comment type="caution">
    <text evidence="3">The sequence shown here is derived from an EMBL/GenBank/DDBJ whole genome shotgun (WGS) entry which is preliminary data.</text>
</comment>
<dbReference type="Gene3D" id="3.40.50.1820">
    <property type="entry name" value="alpha/beta hydrolase"/>
    <property type="match status" value="1"/>
</dbReference>
<dbReference type="SUPFAM" id="SSF53474">
    <property type="entry name" value="alpha/beta-Hydrolases"/>
    <property type="match status" value="1"/>
</dbReference>
<protein>
    <submittedName>
        <fullName evidence="3">Alpha/beta hydrolase</fullName>
    </submittedName>
</protein>
<evidence type="ECO:0000313" key="3">
    <source>
        <dbReference type="EMBL" id="NIA71743.1"/>
    </source>
</evidence>
<dbReference type="GO" id="GO:0016020">
    <property type="term" value="C:membrane"/>
    <property type="evidence" value="ECO:0007669"/>
    <property type="project" value="TreeGrafter"/>
</dbReference>
<dbReference type="Pfam" id="PF12697">
    <property type="entry name" value="Abhydrolase_6"/>
    <property type="match status" value="1"/>
</dbReference>
<evidence type="ECO:0000256" key="1">
    <source>
        <dbReference type="ARBA" id="ARBA00022801"/>
    </source>
</evidence>
<dbReference type="RefSeq" id="WP_167229811.1">
    <property type="nucleotide sequence ID" value="NZ_JAAQPH010000025.1"/>
</dbReference>
<name>A0A967KAP2_9PROT</name>
<evidence type="ECO:0000313" key="4">
    <source>
        <dbReference type="Proteomes" id="UP000761264"/>
    </source>
</evidence>
<dbReference type="InterPro" id="IPR000073">
    <property type="entry name" value="AB_hydrolase_1"/>
</dbReference>